<reference evidence="2 3" key="1">
    <citation type="submission" date="2023-12" db="EMBL/GenBank/DDBJ databases">
        <title>Genome sequencing and assembly of bacterial species from a model synthetic community.</title>
        <authorList>
            <person name="Hogle S.L."/>
        </authorList>
    </citation>
    <scope>NUCLEOTIDE SEQUENCE [LARGE SCALE GENOMIC DNA]</scope>
    <source>
        <strain evidence="2 3">HAMBI_3031</strain>
    </source>
</reference>
<dbReference type="InterPro" id="IPR013785">
    <property type="entry name" value="Aldolase_TIM"/>
</dbReference>
<organism evidence="2 3">
    <name type="scientific">Niabella yanshanensis</name>
    <dbReference type="NCBI Taxonomy" id="577386"/>
    <lineage>
        <taxon>Bacteria</taxon>
        <taxon>Pseudomonadati</taxon>
        <taxon>Bacteroidota</taxon>
        <taxon>Chitinophagia</taxon>
        <taxon>Chitinophagales</taxon>
        <taxon>Chitinophagaceae</taxon>
        <taxon>Niabella</taxon>
    </lineage>
</organism>
<dbReference type="Gene3D" id="3.20.20.70">
    <property type="entry name" value="Aldolase class I"/>
    <property type="match status" value="1"/>
</dbReference>
<feature type="signal peptide" evidence="1">
    <location>
        <begin position="1"/>
        <end position="23"/>
    </location>
</feature>
<dbReference type="InterPro" id="IPR017853">
    <property type="entry name" value="GH"/>
</dbReference>
<evidence type="ECO:0000313" key="2">
    <source>
        <dbReference type="EMBL" id="WQD38042.1"/>
    </source>
</evidence>
<dbReference type="Proteomes" id="UP001325680">
    <property type="component" value="Chromosome"/>
</dbReference>
<name>A0ABZ0W927_9BACT</name>
<accession>A0ABZ0W927</accession>
<proteinExistence type="predicted"/>
<dbReference type="RefSeq" id="WP_114790795.1">
    <property type="nucleotide sequence ID" value="NZ_CP139960.1"/>
</dbReference>
<feature type="chain" id="PRO_5045663210" description="Alpha-galactosidase" evidence="1">
    <location>
        <begin position="24"/>
        <end position="735"/>
    </location>
</feature>
<evidence type="ECO:0000256" key="1">
    <source>
        <dbReference type="SAM" id="SignalP"/>
    </source>
</evidence>
<evidence type="ECO:0000313" key="3">
    <source>
        <dbReference type="Proteomes" id="UP001325680"/>
    </source>
</evidence>
<evidence type="ECO:0008006" key="4">
    <source>
        <dbReference type="Google" id="ProtNLM"/>
    </source>
</evidence>
<dbReference type="EMBL" id="CP139960">
    <property type="protein sequence ID" value="WQD38042.1"/>
    <property type="molecule type" value="Genomic_DNA"/>
</dbReference>
<dbReference type="SUPFAM" id="SSF51445">
    <property type="entry name" value="(Trans)glycosidases"/>
    <property type="match status" value="1"/>
</dbReference>
<sequence>MKTIKKWLAGSLLVLLVQNGLSAQNIRSFRDSMVVIAPDYRLVINKKDGRISYYFSDGSFLRNTTAMVKDPGGQVYSSDLFKQHVVDVQPISDVIGKGHKLNIIHQKPGAGLKLVQSVTIYTGQPFFVLGLSATTLKREVLKMNYMSPLVMIPQQGGHGFVNGEQPRILDMPFDNDNWTKVLTAEWKPEAVGGMGYNFSSLYDTERLSGVVIGAVTHDFWKTGIQYKLSAQKNVLDSFVVYGGASTPDNNALPAEYGGNDGTHDVVAHGAMAGSTLVAPEIFLCGLNSRTAAFEAYGKVNRKKNGALAWNKTAPFYWNSFGVEGVLGYEKRMMPEGVLAISDYIASLKNFSANKKVYMSIDSYDQGIYNKEVLRSIREHCIQNNQELGFYFIPFAVWTWKSSVEKDKLQYTGTPIRDVTLKDNKGKTIVYKDGDFGAFPLDPTHPATRTRIIGELEKAKAIGARFLKIDFLTAGALESTTRYDKNVHSGLQAYNTGMHMLKQLIDSILGPDIFITQAISPTFPSQYTHIRFLSTDVYSHLRNDQKGFPHYGSTAASMISSSHLGWMQGSLWPFTNMDVVVMKQFQKNNAISEQDVKVRLITMAVMGSALGDGSDFRDSATRVRAGHFLNNPDLCRYFEHPKAFIPLKVADGLREDQQLSFYQPGDIISAAVINFDTARSFNYVFMREQLKWKDAAYSIRDYLTNKEIGTIKPGEKSFTLTTGARDASWVKLVKID</sequence>
<protein>
    <recommendedName>
        <fullName evidence="4">Alpha-galactosidase</fullName>
    </recommendedName>
</protein>
<keyword evidence="3" id="KW-1185">Reference proteome</keyword>
<gene>
    <name evidence="2" type="ORF">U0035_20455</name>
</gene>
<keyword evidence="1" id="KW-0732">Signal</keyword>